<protein>
    <submittedName>
        <fullName evidence="1">Uncharacterized protein</fullName>
    </submittedName>
</protein>
<proteinExistence type="predicted"/>
<dbReference type="AlphaFoldDB" id="A0A7X0ID16"/>
<evidence type="ECO:0000313" key="1">
    <source>
        <dbReference type="EMBL" id="MBB6472995.1"/>
    </source>
</evidence>
<evidence type="ECO:0000313" key="2">
    <source>
        <dbReference type="Proteomes" id="UP000555564"/>
    </source>
</evidence>
<gene>
    <name evidence="1" type="ORF">BJ992_002426</name>
</gene>
<comment type="caution">
    <text evidence="1">The sequence shown here is derived from an EMBL/GenBank/DDBJ whole genome shotgun (WGS) entry which is preliminary data.</text>
</comment>
<dbReference type="Pfam" id="PF18944">
    <property type="entry name" value="DUF5691"/>
    <property type="match status" value="1"/>
</dbReference>
<dbReference type="InterPro" id="IPR043746">
    <property type="entry name" value="DUF5691"/>
</dbReference>
<sequence length="473" mass="51390">MSTVVEWERLVSAALVGVERRPEGDVLGRAAAHVVGMRAGQPPRHGEPLPAAPGEEQAMVPRAAGDRLARILDGEQPRLLPEWLEAAAARGYRLPPELLPQVLDHGARDRSLRAPIGVLAGARGRWLAGLNPAWAYVQDEATPVTVPEPVVTTGTAAPGPPMDLWEYGTRGDRLAYLRTLRRADPAQARELLLQGWAKEGPEDRAAFVNALADGLSMDDEPFLEDALDDRRREVRGQAADLLTRLPGSRLGRRMAARAERCLTLSGDRLVAEPPAECDAAMERDGIRSRAPAGTGQGSWWLQQVVARTPLTFWTGRFGLPPKQIVRLKVEEWPREVRLGWERAVVLQNDPEWARALFAVEPLTDLLAVLPPAERAGQAAELVRGQPVDGQLIMMLGGIPGPWGPALTDAVLDKIVETVGHQPWNLGELTRLAGERADPSGHATAASRSPEPAVQDVADVLRFRHAMLTELGPP</sequence>
<dbReference type="EMBL" id="JACHIU010000001">
    <property type="protein sequence ID" value="MBB6472995.1"/>
    <property type="molecule type" value="Genomic_DNA"/>
</dbReference>
<dbReference type="RefSeq" id="WP_184980465.1">
    <property type="nucleotide sequence ID" value="NZ_BAAALO010000032.1"/>
</dbReference>
<dbReference type="Proteomes" id="UP000555564">
    <property type="component" value="Unassembled WGS sequence"/>
</dbReference>
<organism evidence="1 2">
    <name type="scientific">Sphaerisporangium rubeum</name>
    <dbReference type="NCBI Taxonomy" id="321317"/>
    <lineage>
        <taxon>Bacteria</taxon>
        <taxon>Bacillati</taxon>
        <taxon>Actinomycetota</taxon>
        <taxon>Actinomycetes</taxon>
        <taxon>Streptosporangiales</taxon>
        <taxon>Streptosporangiaceae</taxon>
        <taxon>Sphaerisporangium</taxon>
    </lineage>
</organism>
<name>A0A7X0ID16_9ACTN</name>
<accession>A0A7X0ID16</accession>
<reference evidence="1 2" key="1">
    <citation type="submission" date="2020-08" db="EMBL/GenBank/DDBJ databases">
        <title>Sequencing the genomes of 1000 actinobacteria strains.</title>
        <authorList>
            <person name="Klenk H.-P."/>
        </authorList>
    </citation>
    <scope>NUCLEOTIDE SEQUENCE [LARGE SCALE GENOMIC DNA]</scope>
    <source>
        <strain evidence="1 2">DSM 44936</strain>
    </source>
</reference>
<keyword evidence="2" id="KW-1185">Reference proteome</keyword>